<dbReference type="EMBL" id="LR743511">
    <property type="protein sequence ID" value="CAA2143740.1"/>
    <property type="molecule type" value="Genomic_DNA"/>
</dbReference>
<dbReference type="Gene3D" id="3.30.70.270">
    <property type="match status" value="1"/>
</dbReference>
<evidence type="ECO:0000256" key="2">
    <source>
        <dbReference type="ARBA" id="ARBA00034247"/>
    </source>
</evidence>
<dbReference type="FunFam" id="3.30.70.270:FF:000001">
    <property type="entry name" value="Diguanylate cyclase domain protein"/>
    <property type="match status" value="1"/>
</dbReference>
<dbReference type="GO" id="GO:1902201">
    <property type="term" value="P:negative regulation of bacterial-type flagellum-dependent cell motility"/>
    <property type="evidence" value="ECO:0007669"/>
    <property type="project" value="TreeGrafter"/>
</dbReference>
<dbReference type="GO" id="GO:0043709">
    <property type="term" value="P:cell adhesion involved in single-species biofilm formation"/>
    <property type="evidence" value="ECO:0007669"/>
    <property type="project" value="TreeGrafter"/>
</dbReference>
<sequence length="447" mass="48190">MTEQSICRLNIDVKPALDASIVGEDARMLDAIDRQLHTQSLKLAFDSDLEARFEDDTREKRIRDIRRTVILGMVVFHIYNIAGFVTTPDLALLNVGLRVFAMTPLALLIIWAVGRVSGPVREAIGGIGMLAATGIPILIFWMGTGPLVSLTTATIWLSVLFANITLPLRFFWACFLSGITAVAVVAGLCLKPEIVPSVGGVLGLDMMTGILFSLVATYRIEAANRRDYLVNLRETLRAKRLAEDNTTLAHLSTTDSLTGIANRRAFARELSEFWEASLAGRHFAVMLIDVDHFKLFNDHYGHGAGDTCLREVATLLAKTAAGSGAFVCRYGGEEFAVLMHAKDPDEAFGFAERFRRCVAEKGLLHGNRDDDLGFVSVSIGVATSCGVAVTAGGLVEAADMALYEAKGAGRNRTSRNGKAGNGDGGPTRRVAAAHWSVNQKPPIAKAG</sequence>
<keyword evidence="4" id="KW-0472">Membrane</keyword>
<feature type="transmembrane region" description="Helical" evidence="4">
    <location>
        <begin position="91"/>
        <end position="111"/>
    </location>
</feature>
<comment type="catalytic activity">
    <reaction evidence="2">
        <text>2 GTP = 3',3'-c-di-GMP + 2 diphosphate</text>
        <dbReference type="Rhea" id="RHEA:24898"/>
        <dbReference type="ChEBI" id="CHEBI:33019"/>
        <dbReference type="ChEBI" id="CHEBI:37565"/>
        <dbReference type="ChEBI" id="CHEBI:58805"/>
        <dbReference type="EC" id="2.7.7.65"/>
    </reaction>
</comment>
<dbReference type="PANTHER" id="PTHR45138">
    <property type="entry name" value="REGULATORY COMPONENTS OF SENSORY TRANSDUCTION SYSTEM"/>
    <property type="match status" value="1"/>
</dbReference>
<feature type="domain" description="GGDEF" evidence="5">
    <location>
        <begin position="281"/>
        <end position="418"/>
    </location>
</feature>
<dbReference type="GO" id="GO:0005886">
    <property type="term" value="C:plasma membrane"/>
    <property type="evidence" value="ECO:0007669"/>
    <property type="project" value="TreeGrafter"/>
</dbReference>
<keyword evidence="4" id="KW-0812">Transmembrane</keyword>
<feature type="region of interest" description="Disordered" evidence="3">
    <location>
        <begin position="409"/>
        <end position="447"/>
    </location>
</feature>
<feature type="transmembrane region" description="Helical" evidence="4">
    <location>
        <begin position="68"/>
        <end position="85"/>
    </location>
</feature>
<organism evidence="6">
    <name type="scientific">Methylobacterium bullatum</name>
    <dbReference type="NCBI Taxonomy" id="570505"/>
    <lineage>
        <taxon>Bacteria</taxon>
        <taxon>Pseudomonadati</taxon>
        <taxon>Pseudomonadota</taxon>
        <taxon>Alphaproteobacteria</taxon>
        <taxon>Hyphomicrobiales</taxon>
        <taxon>Methylobacteriaceae</taxon>
        <taxon>Methylobacterium</taxon>
    </lineage>
</organism>
<proteinExistence type="predicted"/>
<dbReference type="Pfam" id="PF00990">
    <property type="entry name" value="GGDEF"/>
    <property type="match status" value="1"/>
</dbReference>
<evidence type="ECO:0000256" key="1">
    <source>
        <dbReference type="ARBA" id="ARBA00012528"/>
    </source>
</evidence>
<name>A0A679K7D6_9HYPH</name>
<feature type="transmembrane region" description="Helical" evidence="4">
    <location>
        <begin position="147"/>
        <end position="163"/>
    </location>
</feature>
<dbReference type="PROSITE" id="PS50887">
    <property type="entry name" value="GGDEF"/>
    <property type="match status" value="1"/>
</dbReference>
<dbReference type="SUPFAM" id="SSF55073">
    <property type="entry name" value="Nucleotide cyclase"/>
    <property type="match status" value="1"/>
</dbReference>
<dbReference type="InterPro" id="IPR043128">
    <property type="entry name" value="Rev_trsase/Diguanyl_cyclase"/>
</dbReference>
<dbReference type="AlphaFoldDB" id="A0A679K7D6"/>
<evidence type="ECO:0000259" key="5">
    <source>
        <dbReference type="PROSITE" id="PS50887"/>
    </source>
</evidence>
<evidence type="ECO:0000256" key="4">
    <source>
        <dbReference type="SAM" id="Phobius"/>
    </source>
</evidence>
<dbReference type="GO" id="GO:0052621">
    <property type="term" value="F:diguanylate cyclase activity"/>
    <property type="evidence" value="ECO:0007669"/>
    <property type="project" value="UniProtKB-EC"/>
</dbReference>
<reference evidence="6" key="1">
    <citation type="submission" date="2019-12" db="EMBL/GenBank/DDBJ databases">
        <authorList>
            <person name="Cremers G."/>
        </authorList>
    </citation>
    <scope>NUCLEOTIDE SEQUENCE</scope>
    <source>
        <strain evidence="6">Mbul2</strain>
    </source>
</reference>
<dbReference type="InterPro" id="IPR000160">
    <property type="entry name" value="GGDEF_dom"/>
</dbReference>
<evidence type="ECO:0000256" key="3">
    <source>
        <dbReference type="SAM" id="MobiDB-lite"/>
    </source>
</evidence>
<dbReference type="InterPro" id="IPR050469">
    <property type="entry name" value="Diguanylate_Cyclase"/>
</dbReference>
<evidence type="ECO:0000313" key="6">
    <source>
        <dbReference type="EMBL" id="CAA2143740.1"/>
    </source>
</evidence>
<gene>
    <name evidence="6" type="primary">cph2_2</name>
    <name evidence="6" type="ORF">MBLL_02981</name>
</gene>
<dbReference type="InterPro" id="IPR029787">
    <property type="entry name" value="Nucleotide_cyclase"/>
</dbReference>
<feature type="transmembrane region" description="Helical" evidence="4">
    <location>
        <begin position="123"/>
        <end position="141"/>
    </location>
</feature>
<feature type="transmembrane region" description="Helical" evidence="4">
    <location>
        <begin position="170"/>
        <end position="188"/>
    </location>
</feature>
<dbReference type="CDD" id="cd01949">
    <property type="entry name" value="GGDEF"/>
    <property type="match status" value="1"/>
</dbReference>
<accession>A0A679K7D6</accession>
<dbReference type="SMART" id="SM00267">
    <property type="entry name" value="GGDEF"/>
    <property type="match status" value="1"/>
</dbReference>
<keyword evidence="4" id="KW-1133">Transmembrane helix</keyword>
<dbReference type="EC" id="2.7.7.65" evidence="1"/>
<dbReference type="PANTHER" id="PTHR45138:SF9">
    <property type="entry name" value="DIGUANYLATE CYCLASE DGCM-RELATED"/>
    <property type="match status" value="1"/>
</dbReference>
<feature type="transmembrane region" description="Helical" evidence="4">
    <location>
        <begin position="194"/>
        <end position="216"/>
    </location>
</feature>
<protein>
    <recommendedName>
        <fullName evidence="1">diguanylate cyclase</fullName>
        <ecNumber evidence="1">2.7.7.65</ecNumber>
    </recommendedName>
</protein>
<dbReference type="NCBIfam" id="TIGR00254">
    <property type="entry name" value="GGDEF"/>
    <property type="match status" value="1"/>
</dbReference>